<protein>
    <submittedName>
        <fullName evidence="6">NAD-dependent epimerase/dehydratase family protein</fullName>
    </submittedName>
</protein>
<dbReference type="GO" id="GO:0042732">
    <property type="term" value="P:D-xylose metabolic process"/>
    <property type="evidence" value="ECO:0007669"/>
    <property type="project" value="InterPro"/>
</dbReference>
<comment type="cofactor">
    <cofactor evidence="1">
        <name>NAD(+)</name>
        <dbReference type="ChEBI" id="CHEBI:57540"/>
    </cofactor>
</comment>
<reference evidence="6" key="1">
    <citation type="submission" date="2023-08" db="EMBL/GenBank/DDBJ databases">
        <authorList>
            <person name="Messyasz A."/>
            <person name="Mannisto M.K."/>
            <person name="Kerkhof L.J."/>
            <person name="Haggblom M."/>
        </authorList>
    </citation>
    <scope>NUCLEOTIDE SEQUENCE</scope>
    <source>
        <strain evidence="6">M8UP39</strain>
    </source>
</reference>
<dbReference type="InterPro" id="IPR044516">
    <property type="entry name" value="UXS-like"/>
</dbReference>
<accession>A0AAU7Z0X0</accession>
<dbReference type="GO" id="GO:0005737">
    <property type="term" value="C:cytoplasm"/>
    <property type="evidence" value="ECO:0007669"/>
    <property type="project" value="TreeGrafter"/>
</dbReference>
<evidence type="ECO:0000313" key="6">
    <source>
        <dbReference type="EMBL" id="XCB22126.1"/>
    </source>
</evidence>
<name>A0AAU7Z0X0_9BACT</name>
<evidence type="ECO:0000256" key="2">
    <source>
        <dbReference type="ARBA" id="ARBA00022793"/>
    </source>
</evidence>
<organism evidence="6">
    <name type="scientific">Tunturiibacter gelidiferens</name>
    <dbReference type="NCBI Taxonomy" id="3069689"/>
    <lineage>
        <taxon>Bacteria</taxon>
        <taxon>Pseudomonadati</taxon>
        <taxon>Acidobacteriota</taxon>
        <taxon>Terriglobia</taxon>
        <taxon>Terriglobales</taxon>
        <taxon>Acidobacteriaceae</taxon>
        <taxon>Tunturiibacter</taxon>
    </lineage>
</organism>
<sequence>MRDQQIFLTGGTGFFGCWLIESFIAANQSFSLNSKITVLTRNPDIFRERSPHLAVNPAVSLLKGDVSSFRFPEGSFPFVVHAAADTGGSRTGKAKDTAITTLRTILDGTRNTLDFAASHGTRKFMMISSGAVYGDQPSFTTEDFYGSLDPCLPENAYGEAKRAAEALCSAYTSSHGFACKIARCFAFVGPHLPLDGRYAIGNFIQSALTSQPIHIHGDGTPVRSYLYAADLTVWLWTVLFNAPSLFPINIGSDKAISIGQLAEEVRATLDCNLDILISRRASAGVPIKHYVPSVQRAYDQLKLKQTVELHEAIRRTAEWYGWTNVKE</sequence>
<dbReference type="KEGG" id="tgi:RBB81_21510"/>
<dbReference type="Gene3D" id="3.40.50.720">
    <property type="entry name" value="NAD(P)-binding Rossmann-like Domain"/>
    <property type="match status" value="1"/>
</dbReference>
<dbReference type="InterPro" id="IPR001509">
    <property type="entry name" value="Epimerase_deHydtase"/>
</dbReference>
<dbReference type="GO" id="GO:0048040">
    <property type="term" value="F:UDP-glucuronate decarboxylase activity"/>
    <property type="evidence" value="ECO:0007669"/>
    <property type="project" value="TreeGrafter"/>
</dbReference>
<dbReference type="AlphaFoldDB" id="A0AAU7Z0X0"/>
<reference evidence="6" key="2">
    <citation type="journal article" date="2024" name="Environ. Microbiol.">
        <title>Genome analysis and description of Tunturibacter gen. nov. expands the diversity of Terriglobia in tundra soils.</title>
        <authorList>
            <person name="Messyasz A."/>
            <person name="Mannisto M.K."/>
            <person name="Kerkhof L.J."/>
            <person name="Haggblom M.M."/>
        </authorList>
    </citation>
    <scope>NUCLEOTIDE SEQUENCE</scope>
    <source>
        <strain evidence="6">M8UP39</strain>
    </source>
</reference>
<keyword evidence="3" id="KW-0520">NAD</keyword>
<evidence type="ECO:0000259" key="5">
    <source>
        <dbReference type="Pfam" id="PF01370"/>
    </source>
</evidence>
<keyword evidence="4" id="KW-0456">Lyase</keyword>
<keyword evidence="2" id="KW-0210">Decarboxylase</keyword>
<dbReference type="PROSITE" id="PS51257">
    <property type="entry name" value="PROKAR_LIPOPROTEIN"/>
    <property type="match status" value="1"/>
</dbReference>
<evidence type="ECO:0000256" key="4">
    <source>
        <dbReference type="ARBA" id="ARBA00023239"/>
    </source>
</evidence>
<evidence type="ECO:0000256" key="1">
    <source>
        <dbReference type="ARBA" id="ARBA00001911"/>
    </source>
</evidence>
<dbReference type="PANTHER" id="PTHR43078:SF6">
    <property type="entry name" value="UDP-GLUCURONIC ACID DECARBOXYLASE 1"/>
    <property type="match status" value="1"/>
</dbReference>
<evidence type="ECO:0000256" key="3">
    <source>
        <dbReference type="ARBA" id="ARBA00023027"/>
    </source>
</evidence>
<gene>
    <name evidence="6" type="ORF">RBB81_21510</name>
</gene>
<dbReference type="Pfam" id="PF01370">
    <property type="entry name" value="Epimerase"/>
    <property type="match status" value="1"/>
</dbReference>
<dbReference type="EMBL" id="CP132938">
    <property type="protein sequence ID" value="XCB22126.1"/>
    <property type="molecule type" value="Genomic_DNA"/>
</dbReference>
<dbReference type="GO" id="GO:0070403">
    <property type="term" value="F:NAD+ binding"/>
    <property type="evidence" value="ECO:0007669"/>
    <property type="project" value="InterPro"/>
</dbReference>
<dbReference type="InterPro" id="IPR036291">
    <property type="entry name" value="NAD(P)-bd_dom_sf"/>
</dbReference>
<dbReference type="PANTHER" id="PTHR43078">
    <property type="entry name" value="UDP-GLUCURONIC ACID DECARBOXYLASE-RELATED"/>
    <property type="match status" value="1"/>
</dbReference>
<dbReference type="SUPFAM" id="SSF51735">
    <property type="entry name" value="NAD(P)-binding Rossmann-fold domains"/>
    <property type="match status" value="1"/>
</dbReference>
<feature type="domain" description="NAD-dependent epimerase/dehydratase" evidence="5">
    <location>
        <begin position="6"/>
        <end position="242"/>
    </location>
</feature>
<proteinExistence type="predicted"/>
<dbReference type="RefSeq" id="WP_353072122.1">
    <property type="nucleotide sequence ID" value="NZ_CP132938.1"/>
</dbReference>